<reference evidence="1 2" key="1">
    <citation type="submission" date="2019-04" db="EMBL/GenBank/DDBJ databases">
        <title>Draft genome of the big-headed turtle Platysternon megacephalum.</title>
        <authorList>
            <person name="Gong S."/>
        </authorList>
    </citation>
    <scope>NUCLEOTIDE SEQUENCE [LARGE SCALE GENOMIC DNA]</scope>
    <source>
        <strain evidence="1">DO16091913</strain>
        <tissue evidence="1">Muscle</tissue>
    </source>
</reference>
<evidence type="ECO:0000313" key="2">
    <source>
        <dbReference type="Proteomes" id="UP000297703"/>
    </source>
</evidence>
<dbReference type="GO" id="GO:0016757">
    <property type="term" value="F:glycosyltransferase activity"/>
    <property type="evidence" value="ECO:0007669"/>
    <property type="project" value="UniProtKB-KW"/>
</dbReference>
<gene>
    <name evidence="1" type="ORF">DR999_PMT20050</name>
</gene>
<keyword evidence="1" id="KW-0328">Glycosyltransferase</keyword>
<accession>A0A4D9DT53</accession>
<reference evidence="1 2" key="2">
    <citation type="submission" date="2019-04" db="EMBL/GenBank/DDBJ databases">
        <title>The genome sequence of big-headed turtle.</title>
        <authorList>
            <person name="Gong S."/>
        </authorList>
    </citation>
    <scope>NUCLEOTIDE SEQUENCE [LARGE SCALE GENOMIC DNA]</scope>
    <source>
        <strain evidence="1">DO16091913</strain>
        <tissue evidence="1">Muscle</tissue>
    </source>
</reference>
<evidence type="ECO:0000313" key="1">
    <source>
        <dbReference type="EMBL" id="TFJ98062.1"/>
    </source>
</evidence>
<keyword evidence="1" id="KW-0808">Transferase</keyword>
<dbReference type="AlphaFoldDB" id="A0A4D9DT53"/>
<keyword evidence="2" id="KW-1185">Reference proteome</keyword>
<proteinExistence type="predicted"/>
<dbReference type="EMBL" id="QXTE01000433">
    <property type="protein sequence ID" value="TFJ98062.1"/>
    <property type="molecule type" value="Genomic_DNA"/>
</dbReference>
<organism evidence="1 2">
    <name type="scientific">Platysternon megacephalum</name>
    <name type="common">big-headed turtle</name>
    <dbReference type="NCBI Taxonomy" id="55544"/>
    <lineage>
        <taxon>Eukaryota</taxon>
        <taxon>Metazoa</taxon>
        <taxon>Chordata</taxon>
        <taxon>Craniata</taxon>
        <taxon>Vertebrata</taxon>
        <taxon>Euteleostomi</taxon>
        <taxon>Archelosauria</taxon>
        <taxon>Testudinata</taxon>
        <taxon>Testudines</taxon>
        <taxon>Cryptodira</taxon>
        <taxon>Durocryptodira</taxon>
        <taxon>Testudinoidea</taxon>
        <taxon>Platysternidae</taxon>
        <taxon>Platysternon</taxon>
    </lineage>
</organism>
<name>A0A4D9DT53_9SAUR</name>
<protein>
    <submittedName>
        <fullName evidence="1">Alpha-1,3-mannosyl-glycoprotein 2-beta-N-acetylglucosaminyltransferase</fullName>
    </submittedName>
</protein>
<comment type="caution">
    <text evidence="1">The sequence shown here is derived from an EMBL/GenBank/DDBJ whole genome shotgun (WGS) entry which is preliminary data.</text>
</comment>
<sequence>MYRQRAASDPRCCLDTARFIARTTLHVLEDIAVLVVPGWQKEVLFQAARGNPGMCATEVFKHRVTEPHSYTWSGLASYIVALEKYALP</sequence>
<dbReference type="Proteomes" id="UP000297703">
    <property type="component" value="Unassembled WGS sequence"/>
</dbReference>